<dbReference type="OrthoDB" id="3382693at2"/>
<gene>
    <name evidence="4" type="ORF">ESP62_009550</name>
</gene>
<dbReference type="Gene3D" id="3.40.50.150">
    <property type="entry name" value="Vaccinia Virus protein VP39"/>
    <property type="match status" value="1"/>
</dbReference>
<dbReference type="RefSeq" id="WP_129182385.1">
    <property type="nucleotide sequence ID" value="NZ_JAGIOG010000001.1"/>
</dbReference>
<dbReference type="GO" id="GO:0032259">
    <property type="term" value="P:methylation"/>
    <property type="evidence" value="ECO:0007669"/>
    <property type="project" value="UniProtKB-KW"/>
</dbReference>
<keyword evidence="5" id="KW-1185">Reference proteome</keyword>
<comment type="caution">
    <text evidence="4">The sequence shown here is derived from an EMBL/GenBank/DDBJ whole genome shotgun (WGS) entry which is preliminary data.</text>
</comment>
<dbReference type="PANTHER" id="PTHR43861">
    <property type="entry name" value="TRANS-ACONITATE 2-METHYLTRANSFERASE-RELATED"/>
    <property type="match status" value="1"/>
</dbReference>
<dbReference type="Pfam" id="PF13649">
    <property type="entry name" value="Methyltransf_25"/>
    <property type="match status" value="1"/>
</dbReference>
<organism evidence="4 5">
    <name type="scientific">Aeromicrobium fastidiosum</name>
    <dbReference type="NCBI Taxonomy" id="52699"/>
    <lineage>
        <taxon>Bacteria</taxon>
        <taxon>Bacillati</taxon>
        <taxon>Actinomycetota</taxon>
        <taxon>Actinomycetes</taxon>
        <taxon>Propionibacteriales</taxon>
        <taxon>Nocardioidaceae</taxon>
        <taxon>Aeromicrobium</taxon>
    </lineage>
</organism>
<protein>
    <submittedName>
        <fullName evidence="4">Class I SAM-dependent methyltransferase</fullName>
    </submittedName>
</protein>
<reference evidence="4" key="1">
    <citation type="submission" date="2019-09" db="EMBL/GenBank/DDBJ databases">
        <authorList>
            <person name="Li J."/>
        </authorList>
    </citation>
    <scope>NUCLEOTIDE SEQUENCE [LARGE SCALE GENOMIC DNA]</scope>
    <source>
        <strain evidence="4">NRBC 14897</strain>
    </source>
</reference>
<evidence type="ECO:0000313" key="5">
    <source>
        <dbReference type="Proteomes" id="UP001515100"/>
    </source>
</evidence>
<dbReference type="AlphaFoldDB" id="A0A641AMS2"/>
<dbReference type="CDD" id="cd02440">
    <property type="entry name" value="AdoMet_MTases"/>
    <property type="match status" value="1"/>
</dbReference>
<name>A0A641AMS2_9ACTN</name>
<evidence type="ECO:0000256" key="1">
    <source>
        <dbReference type="ARBA" id="ARBA00022603"/>
    </source>
</evidence>
<evidence type="ECO:0000313" key="4">
    <source>
        <dbReference type="EMBL" id="KAA1378578.1"/>
    </source>
</evidence>
<evidence type="ECO:0000259" key="3">
    <source>
        <dbReference type="Pfam" id="PF13649"/>
    </source>
</evidence>
<dbReference type="InterPro" id="IPR029063">
    <property type="entry name" value="SAM-dependent_MTases_sf"/>
</dbReference>
<keyword evidence="1 4" id="KW-0489">Methyltransferase</keyword>
<dbReference type="Proteomes" id="UP001515100">
    <property type="component" value="Unassembled WGS sequence"/>
</dbReference>
<feature type="domain" description="Methyltransferase" evidence="3">
    <location>
        <begin position="47"/>
        <end position="143"/>
    </location>
</feature>
<keyword evidence="2" id="KW-0808">Transferase</keyword>
<dbReference type="EMBL" id="SDPP02000002">
    <property type="protein sequence ID" value="KAA1378578.1"/>
    <property type="molecule type" value="Genomic_DNA"/>
</dbReference>
<sequence length="277" mass="29209">MPHDHAHHTQPTYLAEMLDLDAEIFAAALQGVYADIEGLADGPVRSIADLGAGTGTGTFGLLGHFGDAHAVAVDASDEMLAHLRRRAEQMGLSGRVTTLSADLDASVPDVDAVDLAWASASLHHLADPDRTLAALVPTIRPGGLLTVMELDGFPRFVPDGTPGGAAEARAHQLLAADRAHDMPAMGSDWGARLTTAGLIVEQHRAVTVDLTSPVPEAARRLAVLGLARIRGAVVDRLAAGELRAYDALLDGGADDVRHRPDLRVSAERQLWIARRPA</sequence>
<dbReference type="SUPFAM" id="SSF53335">
    <property type="entry name" value="S-adenosyl-L-methionine-dependent methyltransferases"/>
    <property type="match status" value="1"/>
</dbReference>
<evidence type="ECO:0000256" key="2">
    <source>
        <dbReference type="ARBA" id="ARBA00022679"/>
    </source>
</evidence>
<dbReference type="GO" id="GO:0008168">
    <property type="term" value="F:methyltransferase activity"/>
    <property type="evidence" value="ECO:0007669"/>
    <property type="project" value="UniProtKB-KW"/>
</dbReference>
<proteinExistence type="predicted"/>
<accession>A0A641AMS2</accession>
<dbReference type="PANTHER" id="PTHR43861:SF1">
    <property type="entry name" value="TRANS-ACONITATE 2-METHYLTRANSFERASE"/>
    <property type="match status" value="1"/>
</dbReference>
<dbReference type="InterPro" id="IPR041698">
    <property type="entry name" value="Methyltransf_25"/>
</dbReference>